<dbReference type="RefSeq" id="XP_024578979.1">
    <property type="nucleotide sequence ID" value="XM_024728509.1"/>
</dbReference>
<keyword evidence="2" id="KW-1185">Reference proteome</keyword>
<organism evidence="1 2">
    <name type="scientific">Plasmopara halstedii</name>
    <name type="common">Downy mildew of sunflower</name>
    <dbReference type="NCBI Taxonomy" id="4781"/>
    <lineage>
        <taxon>Eukaryota</taxon>
        <taxon>Sar</taxon>
        <taxon>Stramenopiles</taxon>
        <taxon>Oomycota</taxon>
        <taxon>Peronosporomycetes</taxon>
        <taxon>Peronosporales</taxon>
        <taxon>Peronosporaceae</taxon>
        <taxon>Plasmopara</taxon>
    </lineage>
</organism>
<dbReference type="AlphaFoldDB" id="A0A0P1AN27"/>
<evidence type="ECO:0000313" key="1">
    <source>
        <dbReference type="EMBL" id="CEG42610.1"/>
    </source>
</evidence>
<name>A0A0P1AN27_PLAHL</name>
<protein>
    <submittedName>
        <fullName evidence="1">Uncharacterized protein</fullName>
    </submittedName>
</protein>
<proteinExistence type="predicted"/>
<dbReference type="EMBL" id="CCYD01000645">
    <property type="protein sequence ID" value="CEG42610.1"/>
    <property type="molecule type" value="Genomic_DNA"/>
</dbReference>
<accession>A0A0P1AN27</accession>
<reference evidence="2" key="1">
    <citation type="submission" date="2014-09" db="EMBL/GenBank/DDBJ databases">
        <authorList>
            <person name="Sharma Rahul"/>
            <person name="Thines Marco"/>
        </authorList>
    </citation>
    <scope>NUCLEOTIDE SEQUENCE [LARGE SCALE GENOMIC DNA]</scope>
</reference>
<dbReference type="GeneID" id="36409694"/>
<dbReference type="Proteomes" id="UP000054928">
    <property type="component" value="Unassembled WGS sequence"/>
</dbReference>
<sequence length="102" mass="11676">MTVAQGIQQSVIVCFLLPDHLSYRNSKTIKKKNDRQFSCWPSAVMIKATVTGTNERFSAQILLLGRQRYRLGTKWSLKYTSQICREDTPPLLCIDVLLAQWG</sequence>
<evidence type="ECO:0000313" key="2">
    <source>
        <dbReference type="Proteomes" id="UP000054928"/>
    </source>
</evidence>